<name>A0A6M3K332_9ZZZZ</name>
<dbReference type="AlphaFoldDB" id="A0A6M3K332"/>
<organism evidence="1">
    <name type="scientific">viral metagenome</name>
    <dbReference type="NCBI Taxonomy" id="1070528"/>
    <lineage>
        <taxon>unclassified sequences</taxon>
        <taxon>metagenomes</taxon>
        <taxon>organismal metagenomes</taxon>
    </lineage>
</organism>
<proteinExistence type="predicted"/>
<protein>
    <submittedName>
        <fullName evidence="1">Uncharacterized protein</fullName>
    </submittedName>
</protein>
<sequence>MFIRDLTDDEKRYWTTRRYCFNCKKVRLFERCDNCGKFFCPHCSGQWQEPELGDYGSILSPAYMAHTKC</sequence>
<gene>
    <name evidence="1" type="ORF">MM415A01442_0010</name>
</gene>
<accession>A0A6M3K332</accession>
<evidence type="ECO:0000313" key="1">
    <source>
        <dbReference type="EMBL" id="QJA76800.1"/>
    </source>
</evidence>
<reference evidence="1" key="1">
    <citation type="submission" date="2020-03" db="EMBL/GenBank/DDBJ databases">
        <title>The deep terrestrial virosphere.</title>
        <authorList>
            <person name="Holmfeldt K."/>
            <person name="Nilsson E."/>
            <person name="Simone D."/>
            <person name="Lopez-Fernandez M."/>
            <person name="Wu X."/>
            <person name="de Brujin I."/>
            <person name="Lundin D."/>
            <person name="Andersson A."/>
            <person name="Bertilsson S."/>
            <person name="Dopson M."/>
        </authorList>
    </citation>
    <scope>NUCLEOTIDE SEQUENCE</scope>
    <source>
        <strain evidence="1">MM415A01442</strain>
    </source>
</reference>
<dbReference type="EMBL" id="MT142244">
    <property type="protein sequence ID" value="QJA76800.1"/>
    <property type="molecule type" value="Genomic_DNA"/>
</dbReference>